<comment type="subcellular location">
    <subcellularLocation>
        <location evidence="1">Virion</location>
    </subcellularLocation>
</comment>
<evidence type="ECO:0000256" key="2">
    <source>
        <dbReference type="ARBA" id="ARBA00022561"/>
    </source>
</evidence>
<accession>A0A0A0P5L9</accession>
<evidence type="ECO:0000313" key="7">
    <source>
        <dbReference type="EMBL" id="AHA85444.1"/>
    </source>
</evidence>
<evidence type="ECO:0000256" key="1">
    <source>
        <dbReference type="ARBA" id="ARBA00004328"/>
    </source>
</evidence>
<dbReference type="EMBL" id="KF533701">
    <property type="protein sequence ID" value="AHA85455.1"/>
    <property type="molecule type" value="Genomic_RNA"/>
</dbReference>
<evidence type="ECO:0000313" key="9">
    <source>
        <dbReference type="EMBL" id="AHA85475.1"/>
    </source>
</evidence>
<evidence type="ECO:0000313" key="5">
    <source>
        <dbReference type="EMBL" id="AHA85425.1"/>
    </source>
</evidence>
<evidence type="ECO:0000313" key="13">
    <source>
        <dbReference type="EMBL" id="AHA85515.1"/>
    </source>
</evidence>
<dbReference type="EMBL" id="KF533699">
    <property type="protein sequence ID" value="AHA85435.1"/>
    <property type="molecule type" value="Genomic_RNA"/>
</dbReference>
<evidence type="ECO:0000256" key="3">
    <source>
        <dbReference type="ARBA" id="ARBA00022844"/>
    </source>
</evidence>
<evidence type="ECO:0000313" key="6">
    <source>
        <dbReference type="EMBL" id="AHA85435.1"/>
    </source>
</evidence>
<dbReference type="Pfam" id="PF01785">
    <property type="entry name" value="Closter_coat"/>
    <property type="match status" value="1"/>
</dbReference>
<dbReference type="EMBL" id="KF533703">
    <property type="protein sequence ID" value="AHA85475.1"/>
    <property type="molecule type" value="Genomic_RNA"/>
</dbReference>
<proteinExistence type="predicted"/>
<dbReference type="GO" id="GO:0019028">
    <property type="term" value="C:viral capsid"/>
    <property type="evidence" value="ECO:0007669"/>
    <property type="project" value="UniProtKB-KW"/>
</dbReference>
<dbReference type="EMBL" id="KF533700">
    <property type="protein sequence ID" value="AHA85444.1"/>
    <property type="molecule type" value="Genomic_RNA"/>
</dbReference>
<evidence type="ECO:0000313" key="14">
    <source>
        <dbReference type="EMBL" id="AHA85525.1"/>
    </source>
</evidence>
<keyword evidence="2" id="KW-0167">Capsid protein</keyword>
<keyword evidence="3" id="KW-0946">Virion</keyword>
<protein>
    <submittedName>
        <fullName evidence="10">ORF8</fullName>
    </submittedName>
</protein>
<name>A0A0A0P5L9_9CLOS</name>
<feature type="compositionally biased region" description="Polar residues" evidence="4">
    <location>
        <begin position="7"/>
        <end position="20"/>
    </location>
</feature>
<evidence type="ECO:0000313" key="10">
    <source>
        <dbReference type="EMBL" id="AHA85485.1"/>
    </source>
</evidence>
<dbReference type="EMBL" id="KF533705">
    <property type="protein sequence ID" value="AHA85495.1"/>
    <property type="molecule type" value="Genomic_RNA"/>
</dbReference>
<evidence type="ECO:0000313" key="11">
    <source>
        <dbReference type="EMBL" id="AHA85495.1"/>
    </source>
</evidence>
<evidence type="ECO:0000313" key="12">
    <source>
        <dbReference type="EMBL" id="AHA85505.1"/>
    </source>
</evidence>
<feature type="region of interest" description="Disordered" evidence="4">
    <location>
        <begin position="1"/>
        <end position="20"/>
    </location>
</feature>
<reference evidence="10" key="1">
    <citation type="journal article" date="2014" name="PLoS ONE">
        <title>Carrot yellow leaf virus Is Associated with Carrot Internal Necrosis.</title>
        <authorList>
            <person name="Adams I.P."/>
            <person name="Skelton A."/>
            <person name="Macarthur R."/>
            <person name="Hodges T."/>
            <person name="Hinds H."/>
            <person name="Flint L."/>
            <person name="Nath P.D."/>
            <person name="Boonham N."/>
            <person name="Fox A."/>
        </authorList>
    </citation>
    <scope>NUCLEOTIDE SEQUENCE</scope>
    <source>
        <strain evidence="5">CYLV_S11</strain>
        <strain evidence="6">CYLV_S14</strain>
        <strain evidence="7">CYLV_S15</strain>
        <strain evidence="8">CYLV_S18</strain>
        <strain evidence="9">CYLV_S20</strain>
        <strain evidence="10">CYLV_S23</strain>
        <strain evidence="11">CYLV_S30</strain>
        <strain evidence="12">CYLV_S5</strain>
        <strain evidence="13">CYLV_S7</strain>
        <strain evidence="14">CYLV_S9</strain>
    </source>
</reference>
<organism evidence="10">
    <name type="scientific">Carrot yellow leaf virus</name>
    <dbReference type="NCBI Taxonomy" id="656190"/>
    <lineage>
        <taxon>Viruses</taxon>
        <taxon>Riboviria</taxon>
        <taxon>Orthornavirae</taxon>
        <taxon>Kitrinoviricota</taxon>
        <taxon>Alsuviricetes</taxon>
        <taxon>Martellivirales</taxon>
        <taxon>Closteroviridae</taxon>
        <taxon>Closterovirus</taxon>
        <taxon>Closterovirus flavicarotae</taxon>
    </lineage>
</organism>
<dbReference type="EMBL" id="KF533706">
    <property type="protein sequence ID" value="AHA85505.1"/>
    <property type="molecule type" value="Genomic_RNA"/>
</dbReference>
<dbReference type="EMBL" id="KF533704">
    <property type="protein sequence ID" value="AHA85485.1"/>
    <property type="molecule type" value="Genomic_RNA"/>
</dbReference>
<evidence type="ECO:0000256" key="4">
    <source>
        <dbReference type="SAM" id="MobiDB-lite"/>
    </source>
</evidence>
<evidence type="ECO:0000313" key="8">
    <source>
        <dbReference type="EMBL" id="AHA85455.1"/>
    </source>
</evidence>
<dbReference type="EMBL" id="KF533707">
    <property type="protein sequence ID" value="AHA85515.1"/>
    <property type="molecule type" value="Genomic_RNA"/>
</dbReference>
<dbReference type="EMBL" id="KF533698">
    <property type="protein sequence ID" value="AHA85425.1"/>
    <property type="molecule type" value="Genomic_RNA"/>
</dbReference>
<dbReference type="InterPro" id="IPR002679">
    <property type="entry name" value="Closter_coat"/>
</dbReference>
<dbReference type="EMBL" id="KF533708">
    <property type="protein sequence ID" value="AHA85525.1"/>
    <property type="molecule type" value="Genomic_RNA"/>
</dbReference>
<sequence>MPENDSNDSSNKGALTQTPSKLSSVSISDKRLLTGAVKDAAKIKFFTGITAKYPSINIADTNTHLGMLLHGYAIRTTSKQASEPEGEFVNYTLGETEYSFTEKDYLNIFDSIPRITGNNKPRVFCRSFATEYLDFFLKNSSTLPNNPRALSQGLPPGYHYLAADFLDACDKLTLHEAAAAVKAKDHALASKQVADQFVANVYEIGKH</sequence>